<name>A0A834AWP7_9CHIR</name>
<gene>
    <name evidence="1" type="ORF">HJG60_010291</name>
</gene>
<dbReference type="Proteomes" id="UP000664940">
    <property type="component" value="Unassembled WGS sequence"/>
</dbReference>
<reference evidence="1 2" key="1">
    <citation type="journal article" date="2020" name="Nature">
        <title>Six reference-quality genomes reveal evolution of bat adaptations.</title>
        <authorList>
            <person name="Jebb D."/>
            <person name="Huang Z."/>
            <person name="Pippel M."/>
            <person name="Hughes G.M."/>
            <person name="Lavrichenko K."/>
            <person name="Devanna P."/>
            <person name="Winkler S."/>
            <person name="Jermiin L.S."/>
            <person name="Skirmuntt E.C."/>
            <person name="Katzourakis A."/>
            <person name="Burkitt-Gray L."/>
            <person name="Ray D.A."/>
            <person name="Sullivan K.A.M."/>
            <person name="Roscito J.G."/>
            <person name="Kirilenko B.M."/>
            <person name="Davalos L.M."/>
            <person name="Corthals A.P."/>
            <person name="Power M.L."/>
            <person name="Jones G."/>
            <person name="Ransome R.D."/>
            <person name="Dechmann D.K.N."/>
            <person name="Locatelli A.G."/>
            <person name="Puechmaille S.J."/>
            <person name="Fedrigo O."/>
            <person name="Jarvis E.D."/>
            <person name="Hiller M."/>
            <person name="Vernes S.C."/>
            <person name="Myers E.W."/>
            <person name="Teeling E.C."/>
        </authorList>
    </citation>
    <scope>NUCLEOTIDE SEQUENCE [LARGE SCALE GENOMIC DNA]</scope>
    <source>
        <strain evidence="1">Bat1K_MPI-CBG_1</strain>
    </source>
</reference>
<evidence type="ECO:0000313" key="2">
    <source>
        <dbReference type="Proteomes" id="UP000664940"/>
    </source>
</evidence>
<comment type="caution">
    <text evidence="1">The sequence shown here is derived from an EMBL/GenBank/DDBJ whole genome shotgun (WGS) entry which is preliminary data.</text>
</comment>
<sequence>MNLPFYQLMDFTESCDSKIILLLSYSKTSKQTKTLLEGNSDFVASTFFYFGHYHIAIITVPVEAVGAQCELHQRDVGQVHALHVPAGLIDGSLSTSGTFFRMEPWTRSAFSVVVEWQQLQLEANGKKRWSQLWHSQDESQKTKVRA</sequence>
<accession>A0A834AWP7</accession>
<dbReference type="EMBL" id="JABVXQ010000003">
    <property type="protein sequence ID" value="KAF6119910.1"/>
    <property type="molecule type" value="Genomic_DNA"/>
</dbReference>
<protein>
    <submittedName>
        <fullName evidence="1">Uncharacterized protein</fullName>
    </submittedName>
</protein>
<dbReference type="AlphaFoldDB" id="A0A834AWP7"/>
<organism evidence="1 2">
    <name type="scientific">Phyllostomus discolor</name>
    <name type="common">pale spear-nosed bat</name>
    <dbReference type="NCBI Taxonomy" id="89673"/>
    <lineage>
        <taxon>Eukaryota</taxon>
        <taxon>Metazoa</taxon>
        <taxon>Chordata</taxon>
        <taxon>Craniata</taxon>
        <taxon>Vertebrata</taxon>
        <taxon>Euteleostomi</taxon>
        <taxon>Mammalia</taxon>
        <taxon>Eutheria</taxon>
        <taxon>Laurasiatheria</taxon>
        <taxon>Chiroptera</taxon>
        <taxon>Yangochiroptera</taxon>
        <taxon>Phyllostomidae</taxon>
        <taxon>Phyllostominae</taxon>
        <taxon>Phyllostomus</taxon>
    </lineage>
</organism>
<proteinExistence type="predicted"/>
<evidence type="ECO:0000313" key="1">
    <source>
        <dbReference type="EMBL" id="KAF6119910.1"/>
    </source>
</evidence>